<accession>A0A0K0DRZ6</accession>
<reference evidence="1" key="1">
    <citation type="submission" date="2015-08" db="UniProtKB">
        <authorList>
            <consortium name="WormBaseParasite"/>
        </authorList>
    </citation>
    <scope>IDENTIFICATION</scope>
</reference>
<organism evidence="1">
    <name type="scientific">Strongyloides stercoralis</name>
    <name type="common">Threadworm</name>
    <dbReference type="NCBI Taxonomy" id="6248"/>
    <lineage>
        <taxon>Eukaryota</taxon>
        <taxon>Metazoa</taxon>
        <taxon>Ecdysozoa</taxon>
        <taxon>Nematoda</taxon>
        <taxon>Chromadorea</taxon>
        <taxon>Rhabditida</taxon>
        <taxon>Tylenchina</taxon>
        <taxon>Panagrolaimomorpha</taxon>
        <taxon>Strongyloidoidea</taxon>
        <taxon>Strongyloididae</taxon>
        <taxon>Strongyloides</taxon>
    </lineage>
</organism>
<evidence type="ECO:0000313" key="1">
    <source>
        <dbReference type="WBParaSite" id="SSTP_0000001425.1"/>
    </source>
</evidence>
<protein>
    <submittedName>
        <fullName evidence="1">PP_kinase_C domain-containing protein</fullName>
    </submittedName>
</protein>
<proteinExistence type="predicted"/>
<dbReference type="AlphaFoldDB" id="A0A0K0DRZ6"/>
<name>A0A0K0DRZ6_STRER</name>
<sequence length="98" mass="11679">MYGKEPRTITDRFLNESFQYMVDSDLTRISIVFEKKLMYDCIQDYISKAQRNDVDIIPYIVTEVLPTSIIEKTEKRRREAGSIQVHKTQAKLYKERKN</sequence>
<dbReference type="WBParaSite" id="SSTP_0000001425.1">
    <property type="protein sequence ID" value="SSTP_0000001425.1"/>
    <property type="gene ID" value="SSTP_0000001425"/>
</dbReference>